<comment type="caution">
    <text evidence="2">The sequence shown here is derived from an EMBL/GenBank/DDBJ whole genome shotgun (WGS) entry which is preliminary data.</text>
</comment>
<protein>
    <recommendedName>
        <fullName evidence="1">F-box domain-containing protein</fullName>
    </recommendedName>
</protein>
<evidence type="ECO:0000313" key="2">
    <source>
        <dbReference type="EMBL" id="PIC15523.1"/>
    </source>
</evidence>
<dbReference type="InterPro" id="IPR012885">
    <property type="entry name" value="F-box_Sdz-33"/>
</dbReference>
<evidence type="ECO:0000259" key="1">
    <source>
        <dbReference type="PROSITE" id="PS50181"/>
    </source>
</evidence>
<accession>A0A2G5SKU3</accession>
<dbReference type="AlphaFoldDB" id="A0A2G5SKU3"/>
<proteinExistence type="predicted"/>
<name>A0A2G5SKU3_9PELO</name>
<dbReference type="InterPro" id="IPR001810">
    <property type="entry name" value="F-box_dom"/>
</dbReference>
<dbReference type="EMBL" id="PDUG01000006">
    <property type="protein sequence ID" value="PIC15523.1"/>
    <property type="molecule type" value="Genomic_DNA"/>
</dbReference>
<evidence type="ECO:0000313" key="3">
    <source>
        <dbReference type="Proteomes" id="UP000230233"/>
    </source>
</evidence>
<gene>
    <name evidence="2" type="primary">Cnig_chr_X.g22465</name>
    <name evidence="2" type="ORF">B9Z55_022465</name>
</gene>
<sequence>MNVHSAEMVYSHSFEQLEIQNKPKRFKTNPRNQFPLLKLPRVVLLECIENLDVLEIILFSLISKRAKTIAKLVHWSPLDIHLGTECGPQIVLKCYTDPDNEWVIEYNEDREPSEYPYFDSEETDLTVLHYLFLNDNGNAIEDSKQMTAHICEVFRSPISGIDLCEESEIEWIIKFQPTLRNVWIWDDAITSVETLDHTFKNLKVTNYFYLESVSTVEKFQYKEPIPARFLSIRNSYWLTLPSILNGTNSCVRLQDSKLTPKDINTLLKKWQMGLKLRTLEYLEIKSFTPLDVESFTNEALKDLVWTNGDENDGRPTNVEIDDDSTYTLPEVQTVKNLIRNDGMIGSIFEVFEDDNMELCFSFQVWSKQI</sequence>
<keyword evidence="3" id="KW-1185">Reference proteome</keyword>
<dbReference type="Pfam" id="PF00646">
    <property type="entry name" value="F-box"/>
    <property type="match status" value="1"/>
</dbReference>
<dbReference type="Pfam" id="PF07735">
    <property type="entry name" value="FBA_2"/>
    <property type="match status" value="1"/>
</dbReference>
<feature type="domain" description="F-box" evidence="1">
    <location>
        <begin position="33"/>
        <end position="78"/>
    </location>
</feature>
<dbReference type="PROSITE" id="PS50181">
    <property type="entry name" value="FBOX"/>
    <property type="match status" value="1"/>
</dbReference>
<dbReference type="PANTHER" id="PTHR21503">
    <property type="entry name" value="F-BOX-CONTAINING HYPOTHETICAL PROTEIN C.ELEGANS"/>
    <property type="match status" value="1"/>
</dbReference>
<reference evidence="3" key="1">
    <citation type="submission" date="2017-10" db="EMBL/GenBank/DDBJ databases">
        <title>Rapid genome shrinkage in a self-fertile nematode reveals novel sperm competition proteins.</title>
        <authorList>
            <person name="Yin D."/>
            <person name="Schwarz E.M."/>
            <person name="Thomas C.G."/>
            <person name="Felde R.L."/>
            <person name="Korf I.F."/>
            <person name="Cutter A.D."/>
            <person name="Schartner C.M."/>
            <person name="Ralston E.J."/>
            <person name="Meyer B.J."/>
            <person name="Haag E.S."/>
        </authorList>
    </citation>
    <scope>NUCLEOTIDE SEQUENCE [LARGE SCALE GENOMIC DNA]</scope>
    <source>
        <strain evidence="3">JU1422</strain>
    </source>
</reference>
<dbReference type="Proteomes" id="UP000230233">
    <property type="component" value="Chromosome X"/>
</dbReference>
<organism evidence="2 3">
    <name type="scientific">Caenorhabditis nigoni</name>
    <dbReference type="NCBI Taxonomy" id="1611254"/>
    <lineage>
        <taxon>Eukaryota</taxon>
        <taxon>Metazoa</taxon>
        <taxon>Ecdysozoa</taxon>
        <taxon>Nematoda</taxon>
        <taxon>Chromadorea</taxon>
        <taxon>Rhabditida</taxon>
        <taxon>Rhabditina</taxon>
        <taxon>Rhabditomorpha</taxon>
        <taxon>Rhabditoidea</taxon>
        <taxon>Rhabditidae</taxon>
        <taxon>Peloderinae</taxon>
        <taxon>Caenorhabditis</taxon>
    </lineage>
</organism>
<dbReference type="PANTHER" id="PTHR21503:SF8">
    <property type="entry name" value="F-BOX ASSOCIATED DOMAIN-CONTAINING PROTEIN-RELATED"/>
    <property type="match status" value="1"/>
</dbReference>